<dbReference type="GO" id="GO:0016154">
    <property type="term" value="F:pyrimidine-nucleoside phosphorylase activity"/>
    <property type="evidence" value="ECO:0007669"/>
    <property type="project" value="UniProtKB-EC"/>
</dbReference>
<comment type="cofactor">
    <cofactor evidence="2">
        <name>K(+)</name>
        <dbReference type="ChEBI" id="CHEBI:29103"/>
    </cofactor>
</comment>
<dbReference type="SMART" id="SM00941">
    <property type="entry name" value="PYNP_C"/>
    <property type="match status" value="1"/>
</dbReference>
<keyword evidence="12 22" id="KW-0808">Transferase</keyword>
<comment type="similarity">
    <text evidence="5">Belongs to the thymidine/pyrimidine-nucleoside phosphorylase family.</text>
</comment>
<dbReference type="NCBIfam" id="TIGR02644">
    <property type="entry name" value="Y_phosphoryl"/>
    <property type="match status" value="1"/>
</dbReference>
<evidence type="ECO:0000256" key="13">
    <source>
        <dbReference type="ARBA" id="ARBA00022723"/>
    </source>
</evidence>
<evidence type="ECO:0000256" key="8">
    <source>
        <dbReference type="ARBA" id="ARBA00012783"/>
    </source>
</evidence>
<evidence type="ECO:0000256" key="14">
    <source>
        <dbReference type="ARBA" id="ARBA00022801"/>
    </source>
</evidence>
<dbReference type="NCBIfam" id="TIGR01354">
    <property type="entry name" value="cyt_deam_tetra"/>
    <property type="match status" value="1"/>
</dbReference>
<reference evidence="22" key="1">
    <citation type="submission" date="2022-08" db="EMBL/GenBank/DDBJ databases">
        <title>Alicyclobacillus fastidiosus DSM 17978, complete genome.</title>
        <authorList>
            <person name="Wang Q."/>
            <person name="Cai R."/>
            <person name="Wang Z."/>
        </authorList>
    </citation>
    <scope>NUCLEOTIDE SEQUENCE</scope>
    <source>
        <strain evidence="22">DSM 17978</strain>
    </source>
</reference>
<evidence type="ECO:0000256" key="17">
    <source>
        <dbReference type="ARBA" id="ARBA00048453"/>
    </source>
</evidence>
<dbReference type="EC" id="3.5.4.5" evidence="8"/>
<dbReference type="PROSITE" id="PS51747">
    <property type="entry name" value="CYT_DCMP_DEAMINASES_2"/>
    <property type="match status" value="1"/>
</dbReference>
<keyword evidence="11 22" id="KW-0328">Glycosyltransferase</keyword>
<dbReference type="Gene3D" id="3.40.140.10">
    <property type="entry name" value="Cytidine Deaminase, domain 2"/>
    <property type="match status" value="1"/>
</dbReference>
<dbReference type="Pfam" id="PF00383">
    <property type="entry name" value="dCMP_cyt_deam_1"/>
    <property type="match status" value="1"/>
</dbReference>
<dbReference type="Gene3D" id="3.90.1170.30">
    <property type="entry name" value="Pyrimidine nucleoside phosphorylase-like, C-terminal domain"/>
    <property type="match status" value="1"/>
</dbReference>
<comment type="subunit">
    <text evidence="6">Homodimer.</text>
</comment>
<dbReference type="CDD" id="cd01283">
    <property type="entry name" value="cytidine_deaminase"/>
    <property type="match status" value="1"/>
</dbReference>
<keyword evidence="23" id="KW-1185">Reference proteome</keyword>
<dbReference type="EC" id="2.4.2.2" evidence="7"/>
<proteinExistence type="inferred from homology"/>
<evidence type="ECO:0000256" key="5">
    <source>
        <dbReference type="ARBA" id="ARBA00006915"/>
    </source>
</evidence>
<dbReference type="NCBIfam" id="NF004747">
    <property type="entry name" value="PRK06078.1"/>
    <property type="match status" value="1"/>
</dbReference>
<evidence type="ECO:0000256" key="10">
    <source>
        <dbReference type="ARBA" id="ARBA00018266"/>
    </source>
</evidence>
<dbReference type="Pfam" id="PF07831">
    <property type="entry name" value="PYNP_C"/>
    <property type="match status" value="1"/>
</dbReference>
<dbReference type="InterPro" id="IPR016192">
    <property type="entry name" value="APOBEC/CMP_deaminase_Zn-bd"/>
</dbReference>
<dbReference type="Pfam" id="PF00591">
    <property type="entry name" value="Glycos_transf_3"/>
    <property type="match status" value="1"/>
</dbReference>
<evidence type="ECO:0000256" key="4">
    <source>
        <dbReference type="ARBA" id="ARBA00003949"/>
    </source>
</evidence>
<evidence type="ECO:0000256" key="12">
    <source>
        <dbReference type="ARBA" id="ARBA00022679"/>
    </source>
</evidence>
<evidence type="ECO:0000256" key="18">
    <source>
        <dbReference type="ARBA" id="ARBA00048525"/>
    </source>
</evidence>
<keyword evidence="14" id="KW-0378">Hydrolase</keyword>
<evidence type="ECO:0000313" key="22">
    <source>
        <dbReference type="EMBL" id="WAH41470.1"/>
    </source>
</evidence>
<dbReference type="SUPFAM" id="SSF47648">
    <property type="entry name" value="Nucleoside phosphorylase/phosphoribosyltransferase N-terminal domain"/>
    <property type="match status" value="1"/>
</dbReference>
<dbReference type="SUPFAM" id="SSF52418">
    <property type="entry name" value="Nucleoside phosphorylase/phosphoribosyltransferase catalytic domain"/>
    <property type="match status" value="1"/>
</dbReference>
<comment type="catalytic activity">
    <reaction evidence="20">
        <text>cytidine + H2O + H(+) = uridine + NH4(+)</text>
        <dbReference type="Rhea" id="RHEA:16069"/>
        <dbReference type="ChEBI" id="CHEBI:15377"/>
        <dbReference type="ChEBI" id="CHEBI:15378"/>
        <dbReference type="ChEBI" id="CHEBI:16704"/>
        <dbReference type="ChEBI" id="CHEBI:17562"/>
        <dbReference type="ChEBI" id="CHEBI:28938"/>
        <dbReference type="EC" id="3.5.4.5"/>
    </reaction>
</comment>
<dbReference type="EMBL" id="CP104067">
    <property type="protein sequence ID" value="WAH41470.1"/>
    <property type="molecule type" value="Genomic_DNA"/>
</dbReference>
<dbReference type="Gene3D" id="3.40.1030.10">
    <property type="entry name" value="Nucleoside phosphorylase/phosphoribosyltransferase catalytic domain"/>
    <property type="match status" value="1"/>
</dbReference>
<dbReference type="PROSITE" id="PS00903">
    <property type="entry name" value="CYT_DCMP_DEAMINASES_1"/>
    <property type="match status" value="1"/>
</dbReference>
<dbReference type="NCBIfam" id="NF004490">
    <property type="entry name" value="PRK05820.1"/>
    <property type="match status" value="1"/>
</dbReference>
<dbReference type="InterPro" id="IPR000312">
    <property type="entry name" value="Glycosyl_Trfase_fam3"/>
</dbReference>
<keyword evidence="15" id="KW-0862">Zinc</keyword>
<comment type="catalytic activity">
    <reaction evidence="1">
        <text>2'-deoxyuridine + phosphate = 2-deoxy-alpha-D-ribose 1-phosphate + uracil</text>
        <dbReference type="Rhea" id="RHEA:22824"/>
        <dbReference type="ChEBI" id="CHEBI:16450"/>
        <dbReference type="ChEBI" id="CHEBI:17568"/>
        <dbReference type="ChEBI" id="CHEBI:43474"/>
        <dbReference type="ChEBI" id="CHEBI:57259"/>
        <dbReference type="EC" id="2.4.2.2"/>
    </reaction>
</comment>
<evidence type="ECO:0000256" key="16">
    <source>
        <dbReference type="ARBA" id="ARBA00032005"/>
    </source>
</evidence>
<evidence type="ECO:0000256" key="20">
    <source>
        <dbReference type="ARBA" id="ARBA00049558"/>
    </source>
</evidence>
<dbReference type="InterPro" id="IPR017459">
    <property type="entry name" value="Glycosyl_Trfase_fam3_N_dom"/>
</dbReference>
<evidence type="ECO:0000259" key="21">
    <source>
        <dbReference type="PROSITE" id="PS51747"/>
    </source>
</evidence>
<comment type="catalytic activity">
    <reaction evidence="17">
        <text>uridine + phosphate = alpha-D-ribose 1-phosphate + uracil</text>
        <dbReference type="Rhea" id="RHEA:24388"/>
        <dbReference type="ChEBI" id="CHEBI:16704"/>
        <dbReference type="ChEBI" id="CHEBI:17568"/>
        <dbReference type="ChEBI" id="CHEBI:43474"/>
        <dbReference type="ChEBI" id="CHEBI:57720"/>
        <dbReference type="EC" id="2.4.2.2"/>
    </reaction>
</comment>
<dbReference type="Proteomes" id="UP001164761">
    <property type="component" value="Chromosome"/>
</dbReference>
<dbReference type="PANTHER" id="PTHR10515">
    <property type="entry name" value="THYMIDINE PHOSPHORYLASE"/>
    <property type="match status" value="1"/>
</dbReference>
<name>A0ABY6ZFF8_9BACL</name>
<comment type="catalytic activity">
    <reaction evidence="18">
        <text>thymidine + phosphate = 2-deoxy-alpha-D-ribose 1-phosphate + thymine</text>
        <dbReference type="Rhea" id="RHEA:16037"/>
        <dbReference type="ChEBI" id="CHEBI:17748"/>
        <dbReference type="ChEBI" id="CHEBI:17821"/>
        <dbReference type="ChEBI" id="CHEBI:43474"/>
        <dbReference type="ChEBI" id="CHEBI:57259"/>
        <dbReference type="EC" id="2.4.2.2"/>
    </reaction>
</comment>
<comment type="function">
    <text evidence="3">Catalyzes phosphorolysis of the pyrimidine nucleosides uridine, thymidine and 2'-deoxyuridine with the formation of the corresponding pyrimidine base and ribose-1-phosphate.</text>
</comment>
<evidence type="ECO:0000256" key="11">
    <source>
        <dbReference type="ARBA" id="ARBA00022676"/>
    </source>
</evidence>
<dbReference type="InterPro" id="IPR035902">
    <property type="entry name" value="Nuc_phospho_transferase"/>
</dbReference>
<evidence type="ECO:0000256" key="9">
    <source>
        <dbReference type="ARBA" id="ARBA00014680"/>
    </source>
</evidence>
<comment type="function">
    <text evidence="4">This enzyme scavenges exogenous and endogenous cytidine and 2'-deoxycytidine for UMP synthesis.</text>
</comment>
<evidence type="ECO:0000256" key="2">
    <source>
        <dbReference type="ARBA" id="ARBA00001958"/>
    </source>
</evidence>
<dbReference type="SUPFAM" id="SSF54680">
    <property type="entry name" value="Pyrimidine nucleoside phosphorylase C-terminal domain"/>
    <property type="match status" value="1"/>
</dbReference>
<dbReference type="PROSITE" id="PS00647">
    <property type="entry name" value="THYMID_PHOSPHORYLASE"/>
    <property type="match status" value="1"/>
</dbReference>
<evidence type="ECO:0000256" key="15">
    <source>
        <dbReference type="ARBA" id="ARBA00022833"/>
    </source>
</evidence>
<protein>
    <recommendedName>
        <fullName evidence="10">Cytidine deaminase</fullName>
        <ecNumber evidence="7">2.4.2.2</ecNumber>
        <ecNumber evidence="8">3.5.4.5</ecNumber>
    </recommendedName>
    <alternativeName>
        <fullName evidence="16">Cytidine aminohydrolase</fullName>
    </alternativeName>
    <alternativeName>
        <fullName evidence="9">Pyrimidine-nucleoside phosphorylase</fullName>
    </alternativeName>
</protein>
<dbReference type="Gene3D" id="1.20.970.10">
    <property type="entry name" value="Transferase, Pyrimidine Nucleoside Phosphorylase, Chain C"/>
    <property type="match status" value="1"/>
</dbReference>
<dbReference type="InterPro" id="IPR000053">
    <property type="entry name" value="Thymidine/pyrmidine_PPase"/>
</dbReference>
<sequence>MRTVDVIDKKRRGLALSKQELQALMDGYLRGDVPDYQMSAFLMAVVWRGMNTEEMADFTQLMASSGDELDLRGIPGIKVDKHSTGGVGDKTTLILGPLLASIGVPVAKMSGRGLGHTGGTIDKLESIPGFQTSLTTQAFVDQVKQVGVAVAGQSGDLAPADKRIYALRDVTATVESIPLIASSIMSKKLASGANAIVLDVKVGSGAFMKTEADARRLARTMVGIGNHAGRQTVAVLSSMEEPLGRAIGNALEVKEAIATLMHRGPDDLTEVCLTLGAEMAVLAGVAKSPDEARGMLIQALDDGSALAKFKQFVAAQGGDASIVDEPDKLPKAPVVKQLRATKGGYVSSLEALPFGEAAMRLGAGRATKEDVINPAVGVVVQVRVGQRVETGDVLVEVHADGESAADACLVELADAVVVSEAPVERPKLILGYVRSGDDDGHQELLHAALQARENAYVPYSGFAVGAALRTADGHIVTGANIENASFGLTNCAERSAVFSLMSARNLPNVAITGVAVVADSPDPVAPCGACRQVLAEFCSPNTPVLLANLHNDIKKTTVGELLPGAFTPEQMAYAKTDSER</sequence>
<evidence type="ECO:0000256" key="3">
    <source>
        <dbReference type="ARBA" id="ARBA00003877"/>
    </source>
</evidence>
<evidence type="ECO:0000256" key="7">
    <source>
        <dbReference type="ARBA" id="ARBA00011889"/>
    </source>
</evidence>
<dbReference type="Pfam" id="PF02885">
    <property type="entry name" value="Glycos_trans_3N"/>
    <property type="match status" value="1"/>
</dbReference>
<evidence type="ECO:0000256" key="19">
    <source>
        <dbReference type="ARBA" id="ARBA00049252"/>
    </source>
</evidence>
<feature type="domain" description="CMP/dCMP-type deaminase" evidence="21">
    <location>
        <begin position="439"/>
        <end position="569"/>
    </location>
</feature>
<organism evidence="22 23">
    <name type="scientific">Alicyclobacillus fastidiosus</name>
    <dbReference type="NCBI Taxonomy" id="392011"/>
    <lineage>
        <taxon>Bacteria</taxon>
        <taxon>Bacillati</taxon>
        <taxon>Bacillota</taxon>
        <taxon>Bacilli</taxon>
        <taxon>Bacillales</taxon>
        <taxon>Alicyclobacillaceae</taxon>
        <taxon>Alicyclobacillus</taxon>
    </lineage>
</organism>
<evidence type="ECO:0000313" key="23">
    <source>
        <dbReference type="Proteomes" id="UP001164761"/>
    </source>
</evidence>
<dbReference type="InterPro" id="IPR018090">
    <property type="entry name" value="Pyrmidine_PPas_bac/euk"/>
</dbReference>
<keyword evidence="13" id="KW-0479">Metal-binding</keyword>
<evidence type="ECO:0000256" key="6">
    <source>
        <dbReference type="ARBA" id="ARBA00011738"/>
    </source>
</evidence>
<evidence type="ECO:0000256" key="1">
    <source>
        <dbReference type="ARBA" id="ARBA00001066"/>
    </source>
</evidence>
<comment type="catalytic activity">
    <reaction evidence="19">
        <text>2'-deoxycytidine + H2O + H(+) = 2'-deoxyuridine + NH4(+)</text>
        <dbReference type="Rhea" id="RHEA:13433"/>
        <dbReference type="ChEBI" id="CHEBI:15377"/>
        <dbReference type="ChEBI" id="CHEBI:15378"/>
        <dbReference type="ChEBI" id="CHEBI:15698"/>
        <dbReference type="ChEBI" id="CHEBI:16450"/>
        <dbReference type="ChEBI" id="CHEBI:28938"/>
        <dbReference type="EC" id="3.5.4.5"/>
    </reaction>
</comment>
<accession>A0ABY6ZFF8</accession>
<dbReference type="InterPro" id="IPR013102">
    <property type="entry name" value="PYNP_C"/>
</dbReference>
<dbReference type="InterPro" id="IPR036566">
    <property type="entry name" value="PYNP-like_C_sf"/>
</dbReference>
<dbReference type="InterPro" id="IPR016193">
    <property type="entry name" value="Cytidine_deaminase-like"/>
</dbReference>
<dbReference type="InterPro" id="IPR017872">
    <property type="entry name" value="Pyrmidine_PPase_CS"/>
</dbReference>
<dbReference type="PANTHER" id="PTHR10515:SF0">
    <property type="entry name" value="THYMIDINE PHOSPHORYLASE"/>
    <property type="match status" value="1"/>
</dbReference>
<dbReference type="SUPFAM" id="SSF53927">
    <property type="entry name" value="Cytidine deaminase-like"/>
    <property type="match status" value="1"/>
</dbReference>
<dbReference type="InterPro" id="IPR036320">
    <property type="entry name" value="Glycosyl_Trfase_fam3_N_dom_sf"/>
</dbReference>
<dbReference type="NCBIfam" id="NF004064">
    <property type="entry name" value="PRK05578.1"/>
    <property type="match status" value="1"/>
</dbReference>
<gene>
    <name evidence="22" type="ORF">NZD89_25035</name>
</gene>
<dbReference type="InterPro" id="IPR006262">
    <property type="entry name" value="Cyt_deam_tetra"/>
</dbReference>
<dbReference type="InterPro" id="IPR002125">
    <property type="entry name" value="CMP_dCMP_dom"/>
</dbReference>